<reference evidence="3 4" key="1">
    <citation type="submission" date="2021-01" db="EMBL/GenBank/DDBJ databases">
        <title>Genomic Encyclopedia of Type Strains, Phase IV (KMG-IV): sequencing the most valuable type-strain genomes for metagenomic binning, comparative biology and taxonomic classification.</title>
        <authorList>
            <person name="Goeker M."/>
        </authorList>
    </citation>
    <scope>NUCLEOTIDE SEQUENCE [LARGE SCALE GENOMIC DNA]</scope>
    <source>
        <strain evidence="3 4">DSM 105453</strain>
    </source>
</reference>
<proteinExistence type="predicted"/>
<dbReference type="Gene3D" id="3.40.50.300">
    <property type="entry name" value="P-loop containing nucleotide triphosphate hydrolases"/>
    <property type="match status" value="1"/>
</dbReference>
<evidence type="ECO:0000256" key="2">
    <source>
        <dbReference type="SAM" id="Phobius"/>
    </source>
</evidence>
<comment type="caution">
    <text evidence="3">The sequence shown here is derived from an EMBL/GenBank/DDBJ whole genome shotgun (WGS) entry which is preliminary data.</text>
</comment>
<keyword evidence="2" id="KW-0472">Membrane</keyword>
<accession>A0ABS2R6B8</accession>
<feature type="transmembrane region" description="Helical" evidence="2">
    <location>
        <begin position="12"/>
        <end position="33"/>
    </location>
</feature>
<dbReference type="RefSeq" id="WP_253191900.1">
    <property type="nucleotide sequence ID" value="NZ_JAFBFH010000008.1"/>
</dbReference>
<keyword evidence="3" id="KW-0255">Endonuclease</keyword>
<protein>
    <submittedName>
        <fullName evidence="3">DsDNA-specific endonuclease/ATPase MutS2</fullName>
    </submittedName>
</protein>
<organism evidence="3 4">
    <name type="scientific">Siminovitchia thermophila</name>
    <dbReference type="NCBI Taxonomy" id="1245522"/>
    <lineage>
        <taxon>Bacteria</taxon>
        <taxon>Bacillati</taxon>
        <taxon>Bacillota</taxon>
        <taxon>Bacilli</taxon>
        <taxon>Bacillales</taxon>
        <taxon>Bacillaceae</taxon>
        <taxon>Siminovitchia</taxon>
    </lineage>
</organism>
<dbReference type="GO" id="GO:0004519">
    <property type="term" value="F:endonuclease activity"/>
    <property type="evidence" value="ECO:0007669"/>
    <property type="project" value="UniProtKB-KW"/>
</dbReference>
<keyword evidence="2" id="KW-0812">Transmembrane</keyword>
<dbReference type="SUPFAM" id="SSF58100">
    <property type="entry name" value="Bacterial hemolysins"/>
    <property type="match status" value="1"/>
</dbReference>
<feature type="coiled-coil region" evidence="1">
    <location>
        <begin position="38"/>
        <end position="138"/>
    </location>
</feature>
<dbReference type="EMBL" id="JAFBFH010000008">
    <property type="protein sequence ID" value="MBM7714684.1"/>
    <property type="molecule type" value="Genomic_DNA"/>
</dbReference>
<keyword evidence="2" id="KW-1133">Transmembrane helix</keyword>
<keyword evidence="3" id="KW-0540">Nuclease</keyword>
<evidence type="ECO:0000313" key="4">
    <source>
        <dbReference type="Proteomes" id="UP000823485"/>
    </source>
</evidence>
<sequence>MKEKGRMVERFGKGFVFFIIATVIVIIASSYVAHKIGYQNATTLLEDKKLTIEEMENELSEIKKEQKQKSEELEQLKDEYQEATALVDQKDELQTNVDQLQVNTKQKSEEVASLDTQIKEKQKELEKLENGVVEKKEEPKTLAAGQFEVGKDIPEGRYKVQPNGGRGNFFVNDGLKVNVILGHFSDEMYLKEYVISLSEGDIIKSTLPTKYIPIE</sequence>
<name>A0ABS2R6B8_9BACI</name>
<keyword evidence="1" id="KW-0175">Coiled coil</keyword>
<dbReference type="Proteomes" id="UP000823485">
    <property type="component" value="Unassembled WGS sequence"/>
</dbReference>
<gene>
    <name evidence="3" type="ORF">JOC94_001656</name>
</gene>
<dbReference type="InterPro" id="IPR027417">
    <property type="entry name" value="P-loop_NTPase"/>
</dbReference>
<evidence type="ECO:0000256" key="1">
    <source>
        <dbReference type="SAM" id="Coils"/>
    </source>
</evidence>
<keyword evidence="3" id="KW-0378">Hydrolase</keyword>
<evidence type="ECO:0000313" key="3">
    <source>
        <dbReference type="EMBL" id="MBM7714684.1"/>
    </source>
</evidence>
<keyword evidence="4" id="KW-1185">Reference proteome</keyword>